<evidence type="ECO:0000313" key="1">
    <source>
        <dbReference type="EMBL" id="BDD02478.1"/>
    </source>
</evidence>
<organism evidence="1 2">
    <name type="scientific">Persicobacter psychrovividus</name>
    <dbReference type="NCBI Taxonomy" id="387638"/>
    <lineage>
        <taxon>Bacteria</taxon>
        <taxon>Pseudomonadati</taxon>
        <taxon>Bacteroidota</taxon>
        <taxon>Cytophagia</taxon>
        <taxon>Cytophagales</taxon>
        <taxon>Persicobacteraceae</taxon>
        <taxon>Persicobacter</taxon>
    </lineage>
</organism>
<gene>
    <name evidence="1" type="ORF">PEPS_47580</name>
</gene>
<dbReference type="EMBL" id="AP025303">
    <property type="protein sequence ID" value="BDD02478.1"/>
    <property type="molecule type" value="Genomic_DNA"/>
</dbReference>
<keyword evidence="1" id="KW-0614">Plasmid</keyword>
<evidence type="ECO:0008006" key="3">
    <source>
        <dbReference type="Google" id="ProtNLM"/>
    </source>
</evidence>
<dbReference type="RefSeq" id="WP_338399668.1">
    <property type="nucleotide sequence ID" value="NZ_AP025303.1"/>
</dbReference>
<reference evidence="1 2" key="1">
    <citation type="submission" date="2021-12" db="EMBL/GenBank/DDBJ databases">
        <title>Genome sequencing of bacteria with rrn-lacking chromosome and rrn-plasmid.</title>
        <authorList>
            <person name="Anda M."/>
            <person name="Iwasaki W."/>
        </authorList>
    </citation>
    <scope>NUCLEOTIDE SEQUENCE [LARGE SCALE GENOMIC DNA]</scope>
    <source>
        <strain evidence="1 2">NBRC 101262</strain>
        <plasmid evidence="1 2">pPP11</plasmid>
    </source>
</reference>
<proteinExistence type="predicted"/>
<name>A0ABN6LH52_9BACT</name>
<accession>A0ABN6LH52</accession>
<sequence>MGRSNRKVRKAKPKYSIIVDGETEIWYLQMLKQHENLRHIDIKPELPKKKKMADQYDLVMVNSRIYDQVIWLIDLDVILKEQREWENKSAKQSPSPQQEFKQYYREISGLENVHIFVNTPCLEFWYLLHLRETSRYFSDYANVVKLFKGSVLEGYEKSERYYKQGRLDLYLKLQPEQVTANNRATSLGNFDIQEMSQAKSEMFRLLEVIRSI</sequence>
<dbReference type="InterPro" id="IPR025591">
    <property type="entry name" value="RloB"/>
</dbReference>
<dbReference type="Pfam" id="PF13707">
    <property type="entry name" value="RloB"/>
    <property type="match status" value="1"/>
</dbReference>
<dbReference type="Proteomes" id="UP001354989">
    <property type="component" value="Plasmid pPP11"/>
</dbReference>
<evidence type="ECO:0000313" key="2">
    <source>
        <dbReference type="Proteomes" id="UP001354989"/>
    </source>
</evidence>
<protein>
    <recommendedName>
        <fullName evidence="3">RloB domain-containing protein</fullName>
    </recommendedName>
</protein>
<keyword evidence="2" id="KW-1185">Reference proteome</keyword>
<geneLocation type="plasmid" evidence="1 2">
    <name>pPP11</name>
</geneLocation>